<dbReference type="SUPFAM" id="SSF49764">
    <property type="entry name" value="HSP20-like chaperones"/>
    <property type="match status" value="1"/>
</dbReference>
<dbReference type="PROSITE" id="PS01031">
    <property type="entry name" value="SHSP"/>
    <property type="match status" value="1"/>
</dbReference>
<name>A0AAN7H0K9_9PEZI</name>
<keyword evidence="6" id="KW-1185">Reference proteome</keyword>
<feature type="compositionally biased region" description="Basic residues" evidence="3">
    <location>
        <begin position="107"/>
        <end position="129"/>
    </location>
</feature>
<reference evidence="5" key="2">
    <citation type="submission" date="2023-05" db="EMBL/GenBank/DDBJ databases">
        <authorList>
            <consortium name="Lawrence Berkeley National Laboratory"/>
            <person name="Steindorff A."/>
            <person name="Hensen N."/>
            <person name="Bonometti L."/>
            <person name="Westerberg I."/>
            <person name="Brannstrom I.O."/>
            <person name="Guillou S."/>
            <person name="Cros-Aarteil S."/>
            <person name="Calhoun S."/>
            <person name="Haridas S."/>
            <person name="Kuo A."/>
            <person name="Mondo S."/>
            <person name="Pangilinan J."/>
            <person name="Riley R."/>
            <person name="Labutti K."/>
            <person name="Andreopoulos B."/>
            <person name="Lipzen A."/>
            <person name="Chen C."/>
            <person name="Yanf M."/>
            <person name="Daum C."/>
            <person name="Ng V."/>
            <person name="Clum A."/>
            <person name="Ohm R."/>
            <person name="Martin F."/>
            <person name="Silar P."/>
            <person name="Natvig D."/>
            <person name="Lalanne C."/>
            <person name="Gautier V."/>
            <person name="Ament-Velasquez S.L."/>
            <person name="Kruys A."/>
            <person name="Hutchinson M.I."/>
            <person name="Powell A.J."/>
            <person name="Barry K."/>
            <person name="Miller A.N."/>
            <person name="Grigoriev I.V."/>
            <person name="Debuchy R."/>
            <person name="Gladieux P."/>
            <person name="Thoren M.H."/>
            <person name="Johannesson H."/>
        </authorList>
    </citation>
    <scope>NUCLEOTIDE SEQUENCE</scope>
    <source>
        <strain evidence="5">CBS 990.96</strain>
    </source>
</reference>
<dbReference type="EMBL" id="MU865295">
    <property type="protein sequence ID" value="KAK4230926.1"/>
    <property type="molecule type" value="Genomic_DNA"/>
</dbReference>
<evidence type="ECO:0000259" key="4">
    <source>
        <dbReference type="PROSITE" id="PS01031"/>
    </source>
</evidence>
<accession>A0AAN7H0K9</accession>
<dbReference type="InterPro" id="IPR008978">
    <property type="entry name" value="HSP20-like_chaperone"/>
</dbReference>
<dbReference type="Proteomes" id="UP001301958">
    <property type="component" value="Unassembled WGS sequence"/>
</dbReference>
<proteinExistence type="inferred from homology"/>
<feature type="domain" description="SHSP" evidence="4">
    <location>
        <begin position="314"/>
        <end position="439"/>
    </location>
</feature>
<evidence type="ECO:0000256" key="3">
    <source>
        <dbReference type="SAM" id="MobiDB-lite"/>
    </source>
</evidence>
<comment type="similarity">
    <text evidence="1 2">Belongs to the small heat shock protein (HSP20) family.</text>
</comment>
<evidence type="ECO:0000313" key="5">
    <source>
        <dbReference type="EMBL" id="KAK4230926.1"/>
    </source>
</evidence>
<feature type="region of interest" description="Disordered" evidence="3">
    <location>
        <begin position="1"/>
        <end position="69"/>
    </location>
</feature>
<dbReference type="InterPro" id="IPR002068">
    <property type="entry name" value="A-crystallin/Hsp20_dom"/>
</dbReference>
<feature type="compositionally biased region" description="Basic and acidic residues" evidence="3">
    <location>
        <begin position="175"/>
        <end position="189"/>
    </location>
</feature>
<feature type="region of interest" description="Disordered" evidence="3">
    <location>
        <begin position="85"/>
        <end position="140"/>
    </location>
</feature>
<evidence type="ECO:0000256" key="2">
    <source>
        <dbReference type="RuleBase" id="RU003616"/>
    </source>
</evidence>
<evidence type="ECO:0000313" key="6">
    <source>
        <dbReference type="Proteomes" id="UP001301958"/>
    </source>
</evidence>
<feature type="region of interest" description="Disordered" evidence="3">
    <location>
        <begin position="160"/>
        <end position="267"/>
    </location>
</feature>
<feature type="compositionally biased region" description="Low complexity" evidence="3">
    <location>
        <begin position="1"/>
        <end position="11"/>
    </location>
</feature>
<feature type="compositionally biased region" description="Pro residues" evidence="3">
    <location>
        <begin position="48"/>
        <end position="60"/>
    </location>
</feature>
<dbReference type="Pfam" id="PF00011">
    <property type="entry name" value="HSP20"/>
    <property type="match status" value="1"/>
</dbReference>
<gene>
    <name evidence="5" type="ORF">QBC38DRAFT_274561</name>
</gene>
<feature type="compositionally biased region" description="Pro residues" evidence="3">
    <location>
        <begin position="236"/>
        <end position="246"/>
    </location>
</feature>
<dbReference type="AlphaFoldDB" id="A0AAN7H0K9"/>
<sequence>MAWNTPPNNRSRPPPPYGANNQGVWDFMRSMNLNADGPGTGAGIDHAMPPPPPGGFPFPFGPSGGAGPDSFNPWFGGWGRRGGRHAMSNAFGTDNDGEASDTDDHHHHGRHGSHHGRGGRGGGGRHGRHNHEPHTPSETEEDLYDITAAAGAAEADLLDSFSDGMRTPSTSTMHGDNDKTNATGEHPDPPEEIPTSSSCPPGGRRGRGGRRGGFGRHPCSNFTKGPHHPPHHGHPHPPPPPPPPPFGGSFSGWGGFPGGPGAHRGGGRRPMDWASIMNNFGNYMKDYLQNYVAGQQQQGTQDGGAGVDTAAFAENEESFAPPADIFTTAIGWTIHLAIPGAKKQDIGVHWDADKSLLIVSGVVYRPGDEQFLSGMVSSERRVGLFERKIELPPAGAVVGNEKEEVDGNRIKAKLEDGVLVVDVGKAEKEWTEIKKVDIE</sequence>
<dbReference type="CDD" id="cd06464">
    <property type="entry name" value="ACD_sHsps-like"/>
    <property type="match status" value="1"/>
</dbReference>
<evidence type="ECO:0000256" key="1">
    <source>
        <dbReference type="PROSITE-ProRule" id="PRU00285"/>
    </source>
</evidence>
<organism evidence="5 6">
    <name type="scientific">Podospora fimiseda</name>
    <dbReference type="NCBI Taxonomy" id="252190"/>
    <lineage>
        <taxon>Eukaryota</taxon>
        <taxon>Fungi</taxon>
        <taxon>Dikarya</taxon>
        <taxon>Ascomycota</taxon>
        <taxon>Pezizomycotina</taxon>
        <taxon>Sordariomycetes</taxon>
        <taxon>Sordariomycetidae</taxon>
        <taxon>Sordariales</taxon>
        <taxon>Podosporaceae</taxon>
        <taxon>Podospora</taxon>
    </lineage>
</organism>
<feature type="compositionally biased region" description="Gly residues" evidence="3">
    <location>
        <begin position="249"/>
        <end position="264"/>
    </location>
</feature>
<feature type="compositionally biased region" description="Basic residues" evidence="3">
    <location>
        <begin position="204"/>
        <end position="214"/>
    </location>
</feature>
<comment type="caution">
    <text evidence="5">The sequence shown here is derived from an EMBL/GenBank/DDBJ whole genome shotgun (WGS) entry which is preliminary data.</text>
</comment>
<reference evidence="5" key="1">
    <citation type="journal article" date="2023" name="Mol. Phylogenet. Evol.">
        <title>Genome-scale phylogeny and comparative genomics of the fungal order Sordariales.</title>
        <authorList>
            <person name="Hensen N."/>
            <person name="Bonometti L."/>
            <person name="Westerberg I."/>
            <person name="Brannstrom I.O."/>
            <person name="Guillou S."/>
            <person name="Cros-Aarteil S."/>
            <person name="Calhoun S."/>
            <person name="Haridas S."/>
            <person name="Kuo A."/>
            <person name="Mondo S."/>
            <person name="Pangilinan J."/>
            <person name="Riley R."/>
            <person name="LaButti K."/>
            <person name="Andreopoulos B."/>
            <person name="Lipzen A."/>
            <person name="Chen C."/>
            <person name="Yan M."/>
            <person name="Daum C."/>
            <person name="Ng V."/>
            <person name="Clum A."/>
            <person name="Steindorff A."/>
            <person name="Ohm R.A."/>
            <person name="Martin F."/>
            <person name="Silar P."/>
            <person name="Natvig D.O."/>
            <person name="Lalanne C."/>
            <person name="Gautier V."/>
            <person name="Ament-Velasquez S.L."/>
            <person name="Kruys A."/>
            <person name="Hutchinson M.I."/>
            <person name="Powell A.J."/>
            <person name="Barry K."/>
            <person name="Miller A.N."/>
            <person name="Grigoriev I.V."/>
            <person name="Debuchy R."/>
            <person name="Gladieux P."/>
            <person name="Hiltunen Thoren M."/>
            <person name="Johannesson H."/>
        </authorList>
    </citation>
    <scope>NUCLEOTIDE SEQUENCE</scope>
    <source>
        <strain evidence="5">CBS 990.96</strain>
    </source>
</reference>
<protein>
    <recommendedName>
        <fullName evidence="4">SHSP domain-containing protein</fullName>
    </recommendedName>
</protein>
<feature type="compositionally biased region" description="Basic residues" evidence="3">
    <location>
        <begin position="225"/>
        <end position="235"/>
    </location>
</feature>
<dbReference type="Gene3D" id="2.60.40.790">
    <property type="match status" value="1"/>
</dbReference>